<keyword evidence="6 11" id="KW-0411">Iron-sulfur</keyword>
<keyword evidence="11" id="KW-0963">Cytoplasm</keyword>
<evidence type="ECO:0000256" key="2">
    <source>
        <dbReference type="ARBA" id="ARBA00006597"/>
    </source>
</evidence>
<keyword evidence="5 11" id="KW-0408">Iron</keyword>
<sequence length="95" mass="10321">MTTTLFTSCDTAFEELSWRADGLCAQTDPDAFFPSQGESARDAKRICAGCGVRQRCLEYAIAKDERFGIWGGLSGRERRRISGGDRSPGGAATPR</sequence>
<dbReference type="PANTHER" id="PTHR38839:SF4">
    <property type="entry name" value="TRANSCRIPTIONAL REGULATOR WHIB"/>
    <property type="match status" value="1"/>
</dbReference>
<evidence type="ECO:0000256" key="4">
    <source>
        <dbReference type="ARBA" id="ARBA00022723"/>
    </source>
</evidence>
<comment type="similarity">
    <text evidence="2 11">Belongs to the WhiB family.</text>
</comment>
<accession>A0ABV8DKW7</accession>
<dbReference type="InterPro" id="IPR003482">
    <property type="entry name" value="Whib"/>
</dbReference>
<reference evidence="15" key="1">
    <citation type="journal article" date="2019" name="Int. J. Syst. Evol. Microbiol.">
        <title>The Global Catalogue of Microorganisms (GCM) 10K type strain sequencing project: providing services to taxonomists for standard genome sequencing and annotation.</title>
        <authorList>
            <consortium name="The Broad Institute Genomics Platform"/>
            <consortium name="The Broad Institute Genome Sequencing Center for Infectious Disease"/>
            <person name="Wu L."/>
            <person name="Ma J."/>
        </authorList>
    </citation>
    <scope>NUCLEOTIDE SEQUENCE [LARGE SCALE GENOMIC DNA]</scope>
    <source>
        <strain evidence="15">CGMCC 4.7330</strain>
    </source>
</reference>
<evidence type="ECO:0000313" key="14">
    <source>
        <dbReference type="EMBL" id="MFC3960668.1"/>
    </source>
</evidence>
<evidence type="ECO:0000256" key="3">
    <source>
        <dbReference type="ARBA" id="ARBA00022485"/>
    </source>
</evidence>
<proteinExistence type="inferred from homology"/>
<evidence type="ECO:0000256" key="12">
    <source>
        <dbReference type="SAM" id="MobiDB-lite"/>
    </source>
</evidence>
<evidence type="ECO:0000256" key="1">
    <source>
        <dbReference type="ARBA" id="ARBA00004496"/>
    </source>
</evidence>
<feature type="binding site" evidence="11">
    <location>
        <position position="47"/>
    </location>
    <ligand>
        <name>[4Fe-4S] cluster</name>
        <dbReference type="ChEBI" id="CHEBI:49883"/>
    </ligand>
</feature>
<keyword evidence="15" id="KW-1185">Reference proteome</keyword>
<evidence type="ECO:0000313" key="15">
    <source>
        <dbReference type="Proteomes" id="UP001595696"/>
    </source>
</evidence>
<dbReference type="RefSeq" id="WP_378610430.1">
    <property type="nucleotide sequence ID" value="NZ_JBHSAX010000002.1"/>
</dbReference>
<comment type="function">
    <text evidence="11">Acts as a transcriptional regulator. Probably redox-responsive. The apo- but not holo-form probably binds DNA.</text>
</comment>
<evidence type="ECO:0000256" key="7">
    <source>
        <dbReference type="ARBA" id="ARBA00023015"/>
    </source>
</evidence>
<dbReference type="Pfam" id="PF02467">
    <property type="entry name" value="Whib"/>
    <property type="match status" value="1"/>
</dbReference>
<comment type="PTM">
    <text evidence="11">Upon Fe-S cluster removal intramolecular disulfide bonds are formed.</text>
</comment>
<evidence type="ECO:0000256" key="8">
    <source>
        <dbReference type="ARBA" id="ARBA00023125"/>
    </source>
</evidence>
<keyword evidence="7 11" id="KW-0805">Transcription regulation</keyword>
<comment type="cofactor">
    <cofactor evidence="11">
        <name>[4Fe-4S] cluster</name>
        <dbReference type="ChEBI" id="CHEBI:49883"/>
    </cofactor>
    <text evidence="11">Binds 1 [4Fe-4S] cluster per subunit. Following nitrosylation of the [4Fe-4S] cluster binds 1 [4Fe-8(NO)] cluster per subunit.</text>
</comment>
<protein>
    <recommendedName>
        <fullName evidence="11">Transcriptional regulator WhiB</fullName>
    </recommendedName>
</protein>
<keyword evidence="8 11" id="KW-0238">DNA-binding</keyword>
<dbReference type="PANTHER" id="PTHR38839">
    <property type="entry name" value="TRANSCRIPTIONAL REGULATOR WHID-RELATED"/>
    <property type="match status" value="1"/>
</dbReference>
<dbReference type="EMBL" id="JBHSAX010000002">
    <property type="protein sequence ID" value="MFC3960668.1"/>
    <property type="molecule type" value="Genomic_DNA"/>
</dbReference>
<feature type="binding site" evidence="11">
    <location>
        <position position="50"/>
    </location>
    <ligand>
        <name>[4Fe-4S] cluster</name>
        <dbReference type="ChEBI" id="CHEBI:49883"/>
    </ligand>
</feature>
<dbReference type="HAMAP" id="MF_01479">
    <property type="entry name" value="WhiB"/>
    <property type="match status" value="1"/>
</dbReference>
<comment type="subcellular location">
    <subcellularLocation>
        <location evidence="1 11">Cytoplasm</location>
    </subcellularLocation>
</comment>
<comment type="caution">
    <text evidence="14">The sequence shown here is derived from an EMBL/GenBank/DDBJ whole genome shotgun (WGS) entry which is preliminary data.</text>
</comment>
<keyword evidence="3 11" id="KW-0004">4Fe-4S</keyword>
<comment type="PTM">
    <text evidence="11">The Fe-S cluster can be nitrosylated by nitric oxide (NO).</text>
</comment>
<name>A0ABV8DKW7_9NOCA</name>
<feature type="binding site" evidence="11">
    <location>
        <position position="56"/>
    </location>
    <ligand>
        <name>[4Fe-4S] cluster</name>
        <dbReference type="ChEBI" id="CHEBI:49883"/>
    </ligand>
</feature>
<keyword evidence="9 11" id="KW-1015">Disulfide bond</keyword>
<dbReference type="PROSITE" id="PS51674">
    <property type="entry name" value="4FE4S_WBL"/>
    <property type="match status" value="1"/>
</dbReference>
<evidence type="ECO:0000256" key="11">
    <source>
        <dbReference type="HAMAP-Rule" id="MF_01479"/>
    </source>
</evidence>
<evidence type="ECO:0000256" key="9">
    <source>
        <dbReference type="ARBA" id="ARBA00023157"/>
    </source>
</evidence>
<evidence type="ECO:0000256" key="5">
    <source>
        <dbReference type="ARBA" id="ARBA00023004"/>
    </source>
</evidence>
<organism evidence="14 15">
    <name type="scientific">Nocardia jiangsuensis</name>
    <dbReference type="NCBI Taxonomy" id="1691563"/>
    <lineage>
        <taxon>Bacteria</taxon>
        <taxon>Bacillati</taxon>
        <taxon>Actinomycetota</taxon>
        <taxon>Actinomycetes</taxon>
        <taxon>Mycobacteriales</taxon>
        <taxon>Nocardiaceae</taxon>
        <taxon>Nocardia</taxon>
    </lineage>
</organism>
<gene>
    <name evidence="11" type="primary">whiB</name>
    <name evidence="14" type="ORF">ACFO0B_01550</name>
</gene>
<dbReference type="InterPro" id="IPR034768">
    <property type="entry name" value="4FE4S_WBL"/>
</dbReference>
<keyword evidence="4 11" id="KW-0479">Metal-binding</keyword>
<keyword evidence="10 11" id="KW-0804">Transcription</keyword>
<feature type="binding site" evidence="11">
    <location>
        <position position="24"/>
    </location>
    <ligand>
        <name>[4Fe-4S] cluster</name>
        <dbReference type="ChEBI" id="CHEBI:49883"/>
    </ligand>
</feature>
<feature type="domain" description="4Fe-4S Wbl-type" evidence="13">
    <location>
        <begin position="23"/>
        <end position="80"/>
    </location>
</feature>
<evidence type="ECO:0000259" key="13">
    <source>
        <dbReference type="PROSITE" id="PS51674"/>
    </source>
</evidence>
<evidence type="ECO:0000256" key="10">
    <source>
        <dbReference type="ARBA" id="ARBA00023163"/>
    </source>
</evidence>
<evidence type="ECO:0000256" key="6">
    <source>
        <dbReference type="ARBA" id="ARBA00023014"/>
    </source>
</evidence>
<feature type="region of interest" description="Disordered" evidence="12">
    <location>
        <begin position="76"/>
        <end position="95"/>
    </location>
</feature>
<dbReference type="Proteomes" id="UP001595696">
    <property type="component" value="Unassembled WGS sequence"/>
</dbReference>